<keyword evidence="7 18" id="KW-0720">Serine protease</keyword>
<evidence type="ECO:0000256" key="1">
    <source>
        <dbReference type="ARBA" id="ARBA00004401"/>
    </source>
</evidence>
<evidence type="ECO:0000256" key="13">
    <source>
        <dbReference type="ARBA" id="ARBA00023180"/>
    </source>
</evidence>
<keyword evidence="4 20" id="KW-0812">Transmembrane</keyword>
<evidence type="ECO:0000256" key="8">
    <source>
        <dbReference type="ARBA" id="ARBA00022968"/>
    </source>
</evidence>
<dbReference type="InterPro" id="IPR000082">
    <property type="entry name" value="SEA_dom"/>
</dbReference>
<name>A0A8J6DJY2_GALPY</name>
<dbReference type="PANTHER" id="PTHR24252">
    <property type="entry name" value="ACROSIN-RELATED"/>
    <property type="match status" value="1"/>
</dbReference>
<comment type="subcellular location">
    <subcellularLocation>
        <location evidence="1">Cell membrane</location>
        <topology evidence="1">Single-pass type II membrane protein</topology>
    </subcellularLocation>
</comment>
<dbReference type="PROSITE" id="PS50068">
    <property type="entry name" value="LDLRA_2"/>
    <property type="match status" value="3"/>
</dbReference>
<dbReference type="GO" id="GO:0005886">
    <property type="term" value="C:plasma membrane"/>
    <property type="evidence" value="ECO:0007669"/>
    <property type="project" value="UniProtKB-SubCell"/>
</dbReference>
<comment type="caution">
    <text evidence="24">The sequence shown here is derived from an EMBL/GenBank/DDBJ whole genome shotgun (WGS) entry which is preliminary data.</text>
</comment>
<dbReference type="Proteomes" id="UP000700334">
    <property type="component" value="Unassembled WGS sequence"/>
</dbReference>
<evidence type="ECO:0000259" key="21">
    <source>
        <dbReference type="PROSITE" id="PS01180"/>
    </source>
</evidence>
<dbReference type="InterPro" id="IPR036364">
    <property type="entry name" value="SEA_dom_sf"/>
</dbReference>
<dbReference type="Pfam" id="PF00089">
    <property type="entry name" value="Trypsin"/>
    <property type="match status" value="2"/>
</dbReference>
<dbReference type="AlphaFoldDB" id="A0A8J6DJY2"/>
<keyword evidence="5" id="KW-0677">Repeat</keyword>
<accession>A0A8J6DJY2</accession>
<keyword evidence="2" id="KW-1003">Cell membrane</keyword>
<dbReference type="FunFam" id="2.60.120.290:FF:000027">
    <property type="entry name" value="Transmembrane serine protease 6"/>
    <property type="match status" value="1"/>
</dbReference>
<gene>
    <name evidence="24" type="ORF">J0S82_019000</name>
</gene>
<dbReference type="PRINTS" id="PR00722">
    <property type="entry name" value="CHYMOTRYPSIN"/>
</dbReference>
<dbReference type="Gene3D" id="2.60.120.290">
    <property type="entry name" value="Spermadhesin, CUB domain"/>
    <property type="match status" value="1"/>
</dbReference>
<evidence type="ECO:0000313" key="25">
    <source>
        <dbReference type="Proteomes" id="UP000700334"/>
    </source>
</evidence>
<keyword evidence="9 20" id="KW-1133">Transmembrane helix</keyword>
<dbReference type="SUPFAM" id="SSF49854">
    <property type="entry name" value="Spermadhesin, CUB domain"/>
    <property type="match status" value="2"/>
</dbReference>
<feature type="transmembrane region" description="Helical" evidence="20">
    <location>
        <begin position="41"/>
        <end position="65"/>
    </location>
</feature>
<dbReference type="CDD" id="cd00041">
    <property type="entry name" value="CUB"/>
    <property type="match status" value="1"/>
</dbReference>
<feature type="disulfide bond" evidence="17">
    <location>
        <begin position="550"/>
        <end position="565"/>
    </location>
</feature>
<keyword evidence="25" id="KW-1185">Reference proteome</keyword>
<evidence type="ECO:0000259" key="23">
    <source>
        <dbReference type="PROSITE" id="PS50240"/>
    </source>
</evidence>
<keyword evidence="11" id="KW-0865">Zymogen</keyword>
<feature type="disulfide bond" evidence="17">
    <location>
        <begin position="473"/>
        <end position="488"/>
    </location>
</feature>
<evidence type="ECO:0000313" key="24">
    <source>
        <dbReference type="EMBL" id="KAG8511134.1"/>
    </source>
</evidence>
<sequence length="903" mass="98776">MPRAEAPQVAGGQGDGGDGEEAEPEGMFKAPVASRRKVRDYLCLAPLWLALLVLAAGAVLLWYFLGYKAEGTISQAYSGSLRVLNRRFSQDLARRESSAFRSETAKAQKMLKELIASTRLGTYYNSSSVYSFGEGPFTCFFWFILQIPEHRRPMLSPEVVQALLVEELLSSVNSSDPAPYRAEYEVDPEGLVILGQYRTMPARAGVLSGDQVSPSPPAGCYRYSYVGQGQVLRLKGPDHVASSCLWHLQGPGDLMLKLRLEWTRADCRDRLAMYDAAGPLERRLITSVYGCSRQEPVVEVLASGSVMAVVWKKGLHSYSDPFLLSVQLVAAQACEVNLTLEGRLESQGVLSTPYFPSYYPPTTHCSWHLTVPSLDYGLALWFDAYALRRQKYDLPCAQGQWTIQNRRLCGLRTLQPYAERIPVVASAGITINFTSQTFLTGPGVQVHYSLYNQSDPCPGEFLCSVNGLCVPACDGVKDCPNGLDERNCVCRAAFQCREDSTCISLARVCDQQPDCLNGSDEEQCQEGVPCGTFTFRCEDRSCVKKPNPQCDGRADCRDGSDEQHCDCGLQGPSDRIVGGAVSSEGEWPWQASLQVRGRHICGGALIADRWVITAAHCFQEDSWARPASGPAPSVGPPQAYSLFGPAPPPSPAKDPEPLEHTRLTPRIRGQVLLLPTQALLSWPSGAEAGPSGGPAGDAGSPREYSSLSRAPSARSMASPSLWTVFLGKVWQSSRWPGEVSFKVSRLLLHPYHEEDSHDYDVALLQLDHPVVRSATVRPVCLPARSHAFEPGLHCWITGWGAQREGGPTSNGLQKVDVQLIPQDLCSEAYRYQVTPRMLCAGYRKGRKDACQGDSGGPLVCKAPSGRWFLAGLVSWGLGCGRPNYFGVYTRITGVIGWIQQVLT</sequence>
<feature type="region of interest" description="Disordered" evidence="19">
    <location>
        <begin position="624"/>
        <end position="659"/>
    </location>
</feature>
<keyword evidence="13" id="KW-0325">Glycoprotein</keyword>
<dbReference type="InterPro" id="IPR033116">
    <property type="entry name" value="TRYPSIN_SER"/>
</dbReference>
<evidence type="ECO:0000256" key="18">
    <source>
        <dbReference type="RuleBase" id="RU363034"/>
    </source>
</evidence>
<keyword evidence="10 20" id="KW-0472">Membrane</keyword>
<dbReference type="InterPro" id="IPR000859">
    <property type="entry name" value="CUB_dom"/>
</dbReference>
<dbReference type="Gene3D" id="2.40.10.10">
    <property type="entry name" value="Trypsin-like serine proteases"/>
    <property type="match status" value="2"/>
</dbReference>
<evidence type="ECO:0000256" key="20">
    <source>
        <dbReference type="SAM" id="Phobius"/>
    </source>
</evidence>
<evidence type="ECO:0000256" key="10">
    <source>
        <dbReference type="ARBA" id="ARBA00023136"/>
    </source>
</evidence>
<keyword evidence="3 18" id="KW-0645">Protease</keyword>
<dbReference type="FunFam" id="3.30.70.960:FF:000004">
    <property type="entry name" value="Transmembrane serine protease 6"/>
    <property type="match status" value="1"/>
</dbReference>
<dbReference type="InterPro" id="IPR043504">
    <property type="entry name" value="Peptidase_S1_PA_chymotrypsin"/>
</dbReference>
<evidence type="ECO:0000256" key="17">
    <source>
        <dbReference type="PROSITE-ProRule" id="PRU00124"/>
    </source>
</evidence>
<evidence type="ECO:0000256" key="4">
    <source>
        <dbReference type="ARBA" id="ARBA00022692"/>
    </source>
</evidence>
<evidence type="ECO:0000256" key="5">
    <source>
        <dbReference type="ARBA" id="ARBA00022737"/>
    </source>
</evidence>
<comment type="subunit">
    <text evidence="14">Interacts with HJV.</text>
</comment>
<evidence type="ECO:0000256" key="14">
    <source>
        <dbReference type="ARBA" id="ARBA00062382"/>
    </source>
</evidence>
<dbReference type="InterPro" id="IPR036055">
    <property type="entry name" value="LDL_receptor-like_sf"/>
</dbReference>
<feature type="domain" description="CUB" evidence="21">
    <location>
        <begin position="334"/>
        <end position="451"/>
    </location>
</feature>
<dbReference type="EMBL" id="JAGFMF010011854">
    <property type="protein sequence ID" value="KAG8511134.1"/>
    <property type="molecule type" value="Genomic_DNA"/>
</dbReference>
<feature type="disulfide bond" evidence="17">
    <location>
        <begin position="509"/>
        <end position="524"/>
    </location>
</feature>
<dbReference type="CDD" id="cd00190">
    <property type="entry name" value="Tryp_SPc"/>
    <property type="match status" value="1"/>
</dbReference>
<feature type="disulfide bond" evidence="17">
    <location>
        <begin position="457"/>
        <end position="469"/>
    </location>
</feature>
<dbReference type="GO" id="GO:0004252">
    <property type="term" value="F:serine-type endopeptidase activity"/>
    <property type="evidence" value="ECO:0007669"/>
    <property type="project" value="InterPro"/>
</dbReference>
<dbReference type="GO" id="GO:0006508">
    <property type="term" value="P:proteolysis"/>
    <property type="evidence" value="ECO:0007669"/>
    <property type="project" value="UniProtKB-KW"/>
</dbReference>
<dbReference type="PROSITE" id="PS00134">
    <property type="entry name" value="TRYPSIN_HIS"/>
    <property type="match status" value="1"/>
</dbReference>
<evidence type="ECO:0000259" key="22">
    <source>
        <dbReference type="PROSITE" id="PS50024"/>
    </source>
</evidence>
<dbReference type="OrthoDB" id="93664at2759"/>
<proteinExistence type="predicted"/>
<dbReference type="SUPFAM" id="SSF82671">
    <property type="entry name" value="SEA domain"/>
    <property type="match status" value="1"/>
</dbReference>
<evidence type="ECO:0000256" key="12">
    <source>
        <dbReference type="ARBA" id="ARBA00023157"/>
    </source>
</evidence>
<dbReference type="Gene3D" id="4.10.400.10">
    <property type="entry name" value="Low-density Lipoprotein Receptor"/>
    <property type="match status" value="3"/>
</dbReference>
<dbReference type="InterPro" id="IPR018114">
    <property type="entry name" value="TRYPSIN_HIS"/>
</dbReference>
<evidence type="ECO:0000256" key="6">
    <source>
        <dbReference type="ARBA" id="ARBA00022801"/>
    </source>
</evidence>
<dbReference type="FunFam" id="4.10.400.10:FF:000097">
    <property type="entry name" value="Transmembrane serine protease 6"/>
    <property type="match status" value="1"/>
</dbReference>
<comment type="caution">
    <text evidence="17">Lacks conserved residue(s) required for the propagation of feature annotation.</text>
</comment>
<feature type="domain" description="Peptidase S1" evidence="23">
    <location>
        <begin position="576"/>
        <end position="903"/>
    </location>
</feature>
<dbReference type="FunFam" id="2.40.10.10:FF:000003">
    <property type="entry name" value="Transmembrane serine protease 3"/>
    <property type="match status" value="1"/>
</dbReference>
<keyword evidence="8" id="KW-0735">Signal-anchor</keyword>
<evidence type="ECO:0000256" key="11">
    <source>
        <dbReference type="ARBA" id="ARBA00023145"/>
    </source>
</evidence>
<dbReference type="PROSITE" id="PS00135">
    <property type="entry name" value="TRYPSIN_SER"/>
    <property type="match status" value="1"/>
</dbReference>
<dbReference type="GO" id="GO:0060586">
    <property type="term" value="P:multicellular organismal-level iron ion homeostasis"/>
    <property type="evidence" value="ECO:0007669"/>
    <property type="project" value="UniProtKB-ARBA"/>
</dbReference>
<evidence type="ECO:0000256" key="16">
    <source>
        <dbReference type="ARBA" id="ARBA00077327"/>
    </source>
</evidence>
<dbReference type="SMART" id="SM00192">
    <property type="entry name" value="LDLa"/>
    <property type="match status" value="3"/>
</dbReference>
<evidence type="ECO:0000256" key="7">
    <source>
        <dbReference type="ARBA" id="ARBA00022825"/>
    </source>
</evidence>
<feature type="region of interest" description="Disordered" evidence="19">
    <location>
        <begin position="1"/>
        <end position="25"/>
    </location>
</feature>
<protein>
    <recommendedName>
        <fullName evidence="15">Transmembrane protease serine 6</fullName>
    </recommendedName>
    <alternativeName>
        <fullName evidence="16">Matriptase-2</fullName>
    </alternativeName>
</protein>
<dbReference type="Pfam" id="PF00057">
    <property type="entry name" value="Ldl_recept_a"/>
    <property type="match status" value="2"/>
</dbReference>
<dbReference type="SUPFAM" id="SSF50494">
    <property type="entry name" value="Trypsin-like serine proteases"/>
    <property type="match status" value="1"/>
</dbReference>
<dbReference type="CDD" id="cd00112">
    <property type="entry name" value="LDLa"/>
    <property type="match status" value="3"/>
</dbReference>
<dbReference type="InterPro" id="IPR001314">
    <property type="entry name" value="Peptidase_S1A"/>
</dbReference>
<evidence type="ECO:0000256" key="15">
    <source>
        <dbReference type="ARBA" id="ARBA00071698"/>
    </source>
</evidence>
<dbReference type="PROSITE" id="PS50024">
    <property type="entry name" value="SEA"/>
    <property type="match status" value="1"/>
</dbReference>
<organism evidence="24 25">
    <name type="scientific">Galemys pyrenaicus</name>
    <name type="common">Iberian desman</name>
    <name type="synonym">Pyrenean desman</name>
    <dbReference type="NCBI Taxonomy" id="202257"/>
    <lineage>
        <taxon>Eukaryota</taxon>
        <taxon>Metazoa</taxon>
        <taxon>Chordata</taxon>
        <taxon>Craniata</taxon>
        <taxon>Vertebrata</taxon>
        <taxon>Euteleostomi</taxon>
        <taxon>Mammalia</taxon>
        <taxon>Eutheria</taxon>
        <taxon>Laurasiatheria</taxon>
        <taxon>Eulipotyphla</taxon>
        <taxon>Talpidae</taxon>
        <taxon>Galemys</taxon>
    </lineage>
</organism>
<evidence type="ECO:0000256" key="9">
    <source>
        <dbReference type="ARBA" id="ARBA00022989"/>
    </source>
</evidence>
<dbReference type="InterPro" id="IPR001254">
    <property type="entry name" value="Trypsin_dom"/>
</dbReference>
<dbReference type="PROSITE" id="PS50240">
    <property type="entry name" value="TRYPSIN_DOM"/>
    <property type="match status" value="1"/>
</dbReference>
<evidence type="ECO:0000256" key="3">
    <source>
        <dbReference type="ARBA" id="ARBA00022670"/>
    </source>
</evidence>
<reference evidence="24" key="1">
    <citation type="journal article" date="2021" name="Evol. Appl.">
        <title>The genome of the Pyrenean desman and the effects of bottlenecks and inbreeding on the genomic landscape of an endangered species.</title>
        <authorList>
            <person name="Escoda L."/>
            <person name="Castresana J."/>
        </authorList>
    </citation>
    <scope>NUCLEOTIDE SEQUENCE</scope>
    <source>
        <strain evidence="24">IBE-C5619</strain>
    </source>
</reference>
<dbReference type="SUPFAM" id="SSF57424">
    <property type="entry name" value="LDL receptor-like module"/>
    <property type="match status" value="3"/>
</dbReference>
<feature type="disulfide bond" evidence="17">
    <location>
        <begin position="530"/>
        <end position="542"/>
    </location>
</feature>
<dbReference type="Pfam" id="PF01390">
    <property type="entry name" value="SEA"/>
    <property type="match status" value="1"/>
</dbReference>
<dbReference type="InterPro" id="IPR002172">
    <property type="entry name" value="LDrepeatLR_classA_rpt"/>
</dbReference>
<dbReference type="PROSITE" id="PS01180">
    <property type="entry name" value="CUB"/>
    <property type="match status" value="1"/>
</dbReference>
<feature type="region of interest" description="Disordered" evidence="19">
    <location>
        <begin position="683"/>
        <end position="707"/>
    </location>
</feature>
<keyword evidence="12 17" id="KW-1015">Disulfide bond</keyword>
<feature type="compositionally biased region" description="Low complexity" evidence="19">
    <location>
        <begin position="697"/>
        <end position="707"/>
    </location>
</feature>
<dbReference type="PANTHER" id="PTHR24252:SF20">
    <property type="entry name" value="LOW QUALITY PROTEIN: TRANSMEMBRANE PROTEASE SERINE 6"/>
    <property type="match status" value="1"/>
</dbReference>
<dbReference type="Gene3D" id="3.30.70.960">
    <property type="entry name" value="SEA domain"/>
    <property type="match status" value="1"/>
</dbReference>
<feature type="disulfide bond" evidence="17">
    <location>
        <begin position="490"/>
        <end position="502"/>
    </location>
</feature>
<keyword evidence="6 18" id="KW-0378">Hydrolase</keyword>
<dbReference type="InterPro" id="IPR009003">
    <property type="entry name" value="Peptidase_S1_PA"/>
</dbReference>
<evidence type="ECO:0000256" key="2">
    <source>
        <dbReference type="ARBA" id="ARBA00022475"/>
    </source>
</evidence>
<dbReference type="GO" id="GO:0045892">
    <property type="term" value="P:negative regulation of DNA-templated transcription"/>
    <property type="evidence" value="ECO:0007669"/>
    <property type="project" value="UniProtKB-ARBA"/>
</dbReference>
<evidence type="ECO:0000256" key="19">
    <source>
        <dbReference type="SAM" id="MobiDB-lite"/>
    </source>
</evidence>
<dbReference type="FunFam" id="4.10.400.10:FF:000096">
    <property type="entry name" value="Transmembrane serine protease 6"/>
    <property type="match status" value="1"/>
</dbReference>
<dbReference type="InterPro" id="IPR035914">
    <property type="entry name" value="Sperma_CUB_dom_sf"/>
</dbReference>
<feature type="domain" description="SEA" evidence="22">
    <location>
        <begin position="73"/>
        <end position="198"/>
    </location>
</feature>
<dbReference type="SMART" id="SM00020">
    <property type="entry name" value="Tryp_SPc"/>
    <property type="match status" value="1"/>
</dbReference>